<proteinExistence type="predicted"/>
<name>A0AAN9I6U5_CLITE</name>
<protein>
    <submittedName>
        <fullName evidence="1">Uncharacterized protein</fullName>
    </submittedName>
</protein>
<organism evidence="1 2">
    <name type="scientific">Clitoria ternatea</name>
    <name type="common">Butterfly pea</name>
    <dbReference type="NCBI Taxonomy" id="43366"/>
    <lineage>
        <taxon>Eukaryota</taxon>
        <taxon>Viridiplantae</taxon>
        <taxon>Streptophyta</taxon>
        <taxon>Embryophyta</taxon>
        <taxon>Tracheophyta</taxon>
        <taxon>Spermatophyta</taxon>
        <taxon>Magnoliopsida</taxon>
        <taxon>eudicotyledons</taxon>
        <taxon>Gunneridae</taxon>
        <taxon>Pentapetalae</taxon>
        <taxon>rosids</taxon>
        <taxon>fabids</taxon>
        <taxon>Fabales</taxon>
        <taxon>Fabaceae</taxon>
        <taxon>Papilionoideae</taxon>
        <taxon>50 kb inversion clade</taxon>
        <taxon>NPAAA clade</taxon>
        <taxon>indigoferoid/millettioid clade</taxon>
        <taxon>Phaseoleae</taxon>
        <taxon>Clitoria</taxon>
    </lineage>
</organism>
<gene>
    <name evidence="1" type="ORF">RJT34_33449</name>
</gene>
<dbReference type="Proteomes" id="UP001359559">
    <property type="component" value="Unassembled WGS sequence"/>
</dbReference>
<evidence type="ECO:0000313" key="1">
    <source>
        <dbReference type="EMBL" id="KAK7265825.1"/>
    </source>
</evidence>
<reference evidence="1 2" key="1">
    <citation type="submission" date="2024-01" db="EMBL/GenBank/DDBJ databases">
        <title>The genomes of 5 underutilized Papilionoideae crops provide insights into root nodulation and disease resistance.</title>
        <authorList>
            <person name="Yuan L."/>
        </authorList>
    </citation>
    <scope>NUCLEOTIDE SEQUENCE [LARGE SCALE GENOMIC DNA]</scope>
    <source>
        <strain evidence="1">LY-2023</strain>
        <tissue evidence="1">Leaf</tissue>
    </source>
</reference>
<evidence type="ECO:0000313" key="2">
    <source>
        <dbReference type="Proteomes" id="UP001359559"/>
    </source>
</evidence>
<dbReference type="AlphaFoldDB" id="A0AAN9I6U5"/>
<comment type="caution">
    <text evidence="1">The sequence shown here is derived from an EMBL/GenBank/DDBJ whole genome shotgun (WGS) entry which is preliminary data.</text>
</comment>
<keyword evidence="2" id="KW-1185">Reference proteome</keyword>
<accession>A0AAN9I6U5</accession>
<sequence length="84" mass="9708">MLFSENTEKRKENRERKTGLRSILLFSPRRFLLLHSLPLSIHLPFSIFLTINKEKAALHWITPPNLCFCSLRPLNCAFLGSIGL</sequence>
<dbReference type="EMBL" id="JAYKXN010000008">
    <property type="protein sequence ID" value="KAK7265825.1"/>
    <property type="molecule type" value="Genomic_DNA"/>
</dbReference>